<feature type="non-terminal residue" evidence="1">
    <location>
        <position position="99"/>
    </location>
</feature>
<organism evidence="1 2">
    <name type="scientific">Hemibagrus guttatus</name>
    <dbReference type="NCBI Taxonomy" id="175788"/>
    <lineage>
        <taxon>Eukaryota</taxon>
        <taxon>Metazoa</taxon>
        <taxon>Chordata</taxon>
        <taxon>Craniata</taxon>
        <taxon>Vertebrata</taxon>
        <taxon>Euteleostomi</taxon>
        <taxon>Actinopterygii</taxon>
        <taxon>Neopterygii</taxon>
        <taxon>Teleostei</taxon>
        <taxon>Ostariophysi</taxon>
        <taxon>Siluriformes</taxon>
        <taxon>Bagridae</taxon>
        <taxon>Hemibagrus</taxon>
    </lineage>
</organism>
<proteinExistence type="predicted"/>
<name>A0AAE0QN39_9TELE</name>
<protein>
    <submittedName>
        <fullName evidence="1">Uncharacterized protein</fullName>
    </submittedName>
</protein>
<evidence type="ECO:0000313" key="1">
    <source>
        <dbReference type="EMBL" id="KAK3524651.1"/>
    </source>
</evidence>
<sequence length="99" mass="11717">MFTSGNMSSYAVMNEHWIVLSWVIVQSETEKSLELMYQERALRYRMTRVEKAQYHWVDRDCCAAFRVPDHKEIEHLNWDAWQTMDGVITEATSGDLQNT</sequence>
<keyword evidence="2" id="KW-1185">Reference proteome</keyword>
<reference evidence="1" key="1">
    <citation type="submission" date="2023-06" db="EMBL/GenBank/DDBJ databases">
        <title>Male Hemibagrus guttatus genome.</title>
        <authorList>
            <person name="Bian C."/>
        </authorList>
    </citation>
    <scope>NUCLEOTIDE SEQUENCE</scope>
    <source>
        <strain evidence="1">Male_cb2023</strain>
        <tissue evidence="1">Muscle</tissue>
    </source>
</reference>
<dbReference type="EMBL" id="JAUCMX010000014">
    <property type="protein sequence ID" value="KAK3524651.1"/>
    <property type="molecule type" value="Genomic_DNA"/>
</dbReference>
<accession>A0AAE0QN39</accession>
<dbReference type="Proteomes" id="UP001274896">
    <property type="component" value="Unassembled WGS sequence"/>
</dbReference>
<comment type="caution">
    <text evidence="1">The sequence shown here is derived from an EMBL/GenBank/DDBJ whole genome shotgun (WGS) entry which is preliminary data.</text>
</comment>
<evidence type="ECO:0000313" key="2">
    <source>
        <dbReference type="Proteomes" id="UP001274896"/>
    </source>
</evidence>
<dbReference type="AlphaFoldDB" id="A0AAE0QN39"/>
<gene>
    <name evidence="1" type="ORF">QTP70_035013</name>
</gene>